<dbReference type="RefSeq" id="WP_310321080.1">
    <property type="nucleotide sequence ID" value="NZ_JAVDWU010000011.1"/>
</dbReference>
<proteinExistence type="predicted"/>
<name>A0ABU1WTJ5_9BURK</name>
<comment type="caution">
    <text evidence="1">The sequence shown here is derived from an EMBL/GenBank/DDBJ whole genome shotgun (WGS) entry which is preliminary data.</text>
</comment>
<dbReference type="PANTHER" id="PTHR43737:SF1">
    <property type="entry name" value="DUF1501 DOMAIN-CONTAINING PROTEIN"/>
    <property type="match status" value="1"/>
</dbReference>
<accession>A0ABU1WTJ5</accession>
<dbReference type="PANTHER" id="PTHR43737">
    <property type="entry name" value="BLL7424 PROTEIN"/>
    <property type="match status" value="1"/>
</dbReference>
<evidence type="ECO:0000313" key="1">
    <source>
        <dbReference type="EMBL" id="MDR7152409.1"/>
    </source>
</evidence>
<dbReference type="Proteomes" id="UP001265700">
    <property type="component" value="Unassembled WGS sequence"/>
</dbReference>
<organism evidence="1 2">
    <name type="scientific">Hydrogenophaga palleronii</name>
    <dbReference type="NCBI Taxonomy" id="65655"/>
    <lineage>
        <taxon>Bacteria</taxon>
        <taxon>Pseudomonadati</taxon>
        <taxon>Pseudomonadota</taxon>
        <taxon>Betaproteobacteria</taxon>
        <taxon>Burkholderiales</taxon>
        <taxon>Comamonadaceae</taxon>
        <taxon>Hydrogenophaga</taxon>
    </lineage>
</organism>
<dbReference type="Pfam" id="PF08811">
    <property type="entry name" value="DUF1800"/>
    <property type="match status" value="1"/>
</dbReference>
<dbReference type="EMBL" id="JAVDWU010000011">
    <property type="protein sequence ID" value="MDR7152409.1"/>
    <property type="molecule type" value="Genomic_DNA"/>
</dbReference>
<evidence type="ECO:0000313" key="2">
    <source>
        <dbReference type="Proteomes" id="UP001265700"/>
    </source>
</evidence>
<reference evidence="1 2" key="1">
    <citation type="submission" date="2023-07" db="EMBL/GenBank/DDBJ databases">
        <title>Sorghum-associated microbial communities from plants grown in Nebraska, USA.</title>
        <authorList>
            <person name="Schachtman D."/>
        </authorList>
    </citation>
    <scope>NUCLEOTIDE SEQUENCE [LARGE SCALE GENOMIC DNA]</scope>
    <source>
        <strain evidence="1 2">4249</strain>
    </source>
</reference>
<protein>
    <submittedName>
        <fullName evidence="1">Uncharacterized protein (DUF1800 family)</fullName>
    </submittedName>
</protein>
<sequence length="663" mass="71472">MSPLPTPHPHVSLRAVLRKFLFSLWMGGILSLAACGGNDGADAEPKALADSSESQVALAVEVGPVPEAIPDIEDTEGDLIDYAGSESDDQEVAEKSAEAGTERTVSGVSALLLTEPAAATSGAKSTGGNIRALATTQSDAVRLAHQATFGPSEALVKNIRKQGAARWISSQMKLNSSTYTTGGSGAIHKHTNRNRDFCSTRNNNCWRDWYSTTPLVWDFYRNATTKPDQLRQRVALALQQIVVVSNLEVSGTYGFKYYNNTLLKQAFGNYREVLRKVILSPVMGDYLNNANNDRNEPNENFARELLQLFSVGTCNLNADGTLAGGVCTPTYDNEIVRSYAYALTGWTYPRGGKSPWGCGSGGTNCRYYQGDMVPVAARHNTQALTLLSGQLLAEGHSAQQALDAVLNSLMAHPNTAPFVSRQLIQHLVTSNPSPAYVTNVANAFTTGRFGAFGTGRPGDMKAVVAAILLDPEARTETPANTAGRLREPVQLFTGAIRALNGRTDGDALSWGWGEELRQHVFRSPSVFNFYPPDYPVPGTSLVGPAFGIHNANAALQRMNYLNYLVFWGGSQKAKGVPRGIGTFARLQAFTADATDPARLVDRLALLNLGEVLPETERTAVINAVTAFSIPTSGTRQQIADAKTNRVRQAAFLVLASPQYQLIR</sequence>
<gene>
    <name evidence="1" type="ORF">J2W49_004385</name>
</gene>
<keyword evidence="2" id="KW-1185">Reference proteome</keyword>
<dbReference type="InterPro" id="IPR014917">
    <property type="entry name" value="DUF1800"/>
</dbReference>